<dbReference type="PANTHER" id="PTHR16026:SF0">
    <property type="entry name" value="CARTILAGE ACIDIC PROTEIN 1"/>
    <property type="match status" value="1"/>
</dbReference>
<dbReference type="EMBL" id="ANOG01000270">
    <property type="protein sequence ID" value="EMI21191.1"/>
    <property type="molecule type" value="Genomic_DNA"/>
</dbReference>
<keyword evidence="1" id="KW-0732">Signal</keyword>
<feature type="domain" description="ASPIC/UnbV" evidence="3">
    <location>
        <begin position="584"/>
        <end position="650"/>
    </location>
</feature>
<evidence type="ECO:0000256" key="1">
    <source>
        <dbReference type="ARBA" id="ARBA00022729"/>
    </source>
</evidence>
<organism evidence="4 5">
    <name type="scientific">Rhodopirellula maiorica SM1</name>
    <dbReference type="NCBI Taxonomy" id="1265738"/>
    <lineage>
        <taxon>Bacteria</taxon>
        <taxon>Pseudomonadati</taxon>
        <taxon>Planctomycetota</taxon>
        <taxon>Planctomycetia</taxon>
        <taxon>Pirellulales</taxon>
        <taxon>Pirellulaceae</taxon>
        <taxon>Novipirellula</taxon>
    </lineage>
</organism>
<keyword evidence="2" id="KW-1133">Transmembrane helix</keyword>
<dbReference type="InterPro" id="IPR028994">
    <property type="entry name" value="Integrin_alpha_N"/>
</dbReference>
<evidence type="ECO:0000259" key="3">
    <source>
        <dbReference type="Pfam" id="PF07593"/>
    </source>
</evidence>
<dbReference type="InterPro" id="IPR027039">
    <property type="entry name" value="Crtac1"/>
</dbReference>
<dbReference type="InterPro" id="IPR013517">
    <property type="entry name" value="FG-GAP"/>
</dbReference>
<dbReference type="AlphaFoldDB" id="M5RPP2"/>
<dbReference type="PANTHER" id="PTHR16026">
    <property type="entry name" value="CARTILAGE ACIDIC PROTEIN 1"/>
    <property type="match status" value="1"/>
</dbReference>
<dbReference type="Pfam" id="PF13517">
    <property type="entry name" value="FG-GAP_3"/>
    <property type="match status" value="2"/>
</dbReference>
<evidence type="ECO:0000313" key="5">
    <source>
        <dbReference type="Proteomes" id="UP000011991"/>
    </source>
</evidence>
<keyword evidence="2" id="KW-0472">Membrane</keyword>
<accession>M5RPP2</accession>
<gene>
    <name evidence="4" type="ORF">RMSM_01873</name>
</gene>
<feature type="transmembrane region" description="Helical" evidence="2">
    <location>
        <begin position="58"/>
        <end position="80"/>
    </location>
</feature>
<comment type="caution">
    <text evidence="4">The sequence shown here is derived from an EMBL/GenBank/DDBJ whole genome shotgun (WGS) entry which is preliminary data.</text>
</comment>
<proteinExistence type="predicted"/>
<sequence length="657" mass="72223">MSLIAPRSYIELKPRFDRGERQFDAESNPSQARANMNKNVLENHDETEHLDDAAIGHAFRISLVAIAVLVLVGATAVYWFSQPEATPEVRETKLAPVKIREVSPVEIPKVIFTDVTDEVGIDFVHNNGATGDKLLPETMGGGCAVLDFDNDGDQDILFVNSKNWDWDVENGKADEAATQTMALYRNDGGQFSDITAGSGLDVSAYAMGAAVGDYDNDGNVDVFITALGNNRLFRNLGEGKFEEQTESAGVGGDQDRWSTGAGWFDYDNDGDLDLFVANYVQWTRQYDQAQNFQLVGGGRAYGRPQNFEGTFPYLYRNEGDGKFTDVSAEAGVQVRNPATGVQLAKSLGVAICDLDENGTLDLIVSNDTVQNLLFRNTGDGKFQEFGVLSGIAFDSGGNARGAMGIDIAPLRNDKAMAVAIGNFSNEMTALYVSKRGRMQFFDEAISTGLGPNTRLELTFGIFYFDYDLDGRVDLFCANGHLEEDINRVQPSQHYEQPPQLFWNAGSTQGTEFVKVDAAHCGDDLLKPMVGRGAAYLDFDNDGDLDVLVTATGRKPRLLRNDLDLNYHYVRFRLRGDGEQSNRDAIGAWVEITVGGQVFRKQVMPTRSYLSQVELPVTFGLADAESIDNVTIQWPDGQRQNIGAVDVDQTHVVKHFSQ</sequence>
<dbReference type="Gene3D" id="2.130.10.130">
    <property type="entry name" value="Integrin alpha, N-terminal"/>
    <property type="match status" value="1"/>
</dbReference>
<dbReference type="Pfam" id="PF07593">
    <property type="entry name" value="UnbV_ASPIC"/>
    <property type="match status" value="1"/>
</dbReference>
<evidence type="ECO:0000313" key="4">
    <source>
        <dbReference type="EMBL" id="EMI21191.1"/>
    </source>
</evidence>
<dbReference type="SUPFAM" id="SSF69318">
    <property type="entry name" value="Integrin alpha N-terminal domain"/>
    <property type="match status" value="1"/>
</dbReference>
<evidence type="ECO:0000256" key="2">
    <source>
        <dbReference type="SAM" id="Phobius"/>
    </source>
</evidence>
<dbReference type="PATRIC" id="fig|1265738.3.peg.1865"/>
<reference evidence="4 5" key="1">
    <citation type="journal article" date="2013" name="Mar. Genomics">
        <title>Expression of sulfatases in Rhodopirellula baltica and the diversity of sulfatases in the genus Rhodopirellula.</title>
        <authorList>
            <person name="Wegner C.E."/>
            <person name="Richter-Heitmann T."/>
            <person name="Klindworth A."/>
            <person name="Klockow C."/>
            <person name="Richter M."/>
            <person name="Achstetter T."/>
            <person name="Glockner F.O."/>
            <person name="Harder J."/>
        </authorList>
    </citation>
    <scope>NUCLEOTIDE SEQUENCE [LARGE SCALE GENOMIC DNA]</scope>
    <source>
        <strain evidence="4 5">SM1</strain>
    </source>
</reference>
<dbReference type="InterPro" id="IPR011519">
    <property type="entry name" value="UnbV_ASPIC"/>
</dbReference>
<keyword evidence="2" id="KW-0812">Transmembrane</keyword>
<keyword evidence="5" id="KW-1185">Reference proteome</keyword>
<protein>
    <submittedName>
        <fullName evidence="4">ASPIC/UnbV domain-containing protein</fullName>
    </submittedName>
</protein>
<name>M5RPP2_9BACT</name>
<dbReference type="Proteomes" id="UP000011991">
    <property type="component" value="Unassembled WGS sequence"/>
</dbReference>